<evidence type="ECO:0000313" key="1">
    <source>
        <dbReference type="EMBL" id="KAF1025157.1"/>
    </source>
</evidence>
<accession>A0A833PFU9</accession>
<dbReference type="EMBL" id="WNDP01000045">
    <property type="protein sequence ID" value="KAF1025157.1"/>
    <property type="molecule type" value="Genomic_DNA"/>
</dbReference>
<gene>
    <name evidence="1" type="ORF">GAK29_02105</name>
</gene>
<protein>
    <submittedName>
        <fullName evidence="1">Uncharacterized protein</fullName>
    </submittedName>
</protein>
<comment type="caution">
    <text evidence="1">The sequence shown here is derived from an EMBL/GenBank/DDBJ whole genome shotgun (WGS) entry which is preliminary data.</text>
</comment>
<evidence type="ECO:0000313" key="2">
    <source>
        <dbReference type="Proteomes" id="UP000490535"/>
    </source>
</evidence>
<dbReference type="AlphaFoldDB" id="A0A833PFU9"/>
<proteinExistence type="predicted"/>
<organism evidence="1 2">
    <name type="scientific">Acinetobacter bereziniae</name>
    <name type="common">Acinetobacter genomosp. 10</name>
    <dbReference type="NCBI Taxonomy" id="106648"/>
    <lineage>
        <taxon>Bacteria</taxon>
        <taxon>Pseudomonadati</taxon>
        <taxon>Pseudomonadota</taxon>
        <taxon>Gammaproteobacteria</taxon>
        <taxon>Moraxellales</taxon>
        <taxon>Moraxellaceae</taxon>
        <taxon>Acinetobacter</taxon>
    </lineage>
</organism>
<name>A0A833PFU9_ACIBZ</name>
<sequence>MFKYLPEIQVVEGQKISQYFECHPYRTEFLKWDNYCLFILEDQYQHTELLLNIVQENYHLIFVNNWLSYSYDSYICKYLLDAQQIEFLNKYMTESNKLTSCVDDLEEEYLIQGAVYM</sequence>
<reference evidence="2" key="1">
    <citation type="journal article" date="2020" name="MBio">
        <title>Horizontal gene transfer to a defensive symbiont with a reduced genome amongst a multipartite beetle microbiome.</title>
        <authorList>
            <person name="Waterworth S.C."/>
            <person name="Florez L.V."/>
            <person name="Rees E.R."/>
            <person name="Hertweck C."/>
            <person name="Kaltenpoth M."/>
            <person name="Kwan J.C."/>
        </authorList>
    </citation>
    <scope>NUCLEOTIDE SEQUENCE [LARGE SCALE GENOMIC DNA]</scope>
</reference>
<dbReference type="Proteomes" id="UP000490535">
    <property type="component" value="Unassembled WGS sequence"/>
</dbReference>